<dbReference type="InterPro" id="IPR042177">
    <property type="entry name" value="Cell/Rod_1"/>
</dbReference>
<keyword evidence="3" id="KW-0133">Cell shape</keyword>
<reference evidence="6" key="1">
    <citation type="journal article" date="2014" name="Front. Microbiol.">
        <title>High frequency of phylogenetically diverse reductive dehalogenase-homologous genes in deep subseafloor sedimentary metagenomes.</title>
        <authorList>
            <person name="Kawai M."/>
            <person name="Futagami T."/>
            <person name="Toyoda A."/>
            <person name="Takaki Y."/>
            <person name="Nishi S."/>
            <person name="Hori S."/>
            <person name="Arai W."/>
            <person name="Tsubouchi T."/>
            <person name="Morono Y."/>
            <person name="Uchiyama I."/>
            <person name="Ito T."/>
            <person name="Fujiyama A."/>
            <person name="Inagaki F."/>
            <person name="Takami H."/>
        </authorList>
    </citation>
    <scope>NUCLEOTIDE SEQUENCE</scope>
    <source>
        <strain evidence="6">Expedition CK06-06</strain>
    </source>
</reference>
<feature type="non-terminal residue" evidence="6">
    <location>
        <position position="1"/>
    </location>
</feature>
<evidence type="ECO:0000256" key="3">
    <source>
        <dbReference type="ARBA" id="ARBA00022960"/>
    </source>
</evidence>
<accession>X0WEW0</accession>
<dbReference type="Gene3D" id="2.40.10.350">
    <property type="entry name" value="Rod shape-determining protein MreC, domain 2"/>
    <property type="match status" value="1"/>
</dbReference>
<comment type="caution">
    <text evidence="6">The sequence shown here is derived from an EMBL/GenBank/DDBJ whole genome shotgun (WGS) entry which is preliminary data.</text>
</comment>
<evidence type="ECO:0000259" key="5">
    <source>
        <dbReference type="Pfam" id="PF04085"/>
    </source>
</evidence>
<proteinExistence type="inferred from homology"/>
<dbReference type="InterPro" id="IPR055342">
    <property type="entry name" value="MreC_beta-barrel_core"/>
</dbReference>
<gene>
    <name evidence="6" type="ORF">S01H1_53296</name>
</gene>
<comment type="similarity">
    <text evidence="1">Belongs to the MreC family.</text>
</comment>
<dbReference type="AlphaFoldDB" id="X0WEW0"/>
<organism evidence="6">
    <name type="scientific">marine sediment metagenome</name>
    <dbReference type="NCBI Taxonomy" id="412755"/>
    <lineage>
        <taxon>unclassified sequences</taxon>
        <taxon>metagenomes</taxon>
        <taxon>ecological metagenomes</taxon>
    </lineage>
</organism>
<evidence type="ECO:0000256" key="1">
    <source>
        <dbReference type="ARBA" id="ARBA00009369"/>
    </source>
</evidence>
<dbReference type="EMBL" id="BARS01034509">
    <property type="protein sequence ID" value="GAG23043.1"/>
    <property type="molecule type" value="Genomic_DNA"/>
</dbReference>
<feature type="domain" description="Rod shape-determining protein MreC beta-barrel core" evidence="5">
    <location>
        <begin position="37"/>
        <end position="182"/>
    </location>
</feature>
<evidence type="ECO:0000256" key="4">
    <source>
        <dbReference type="ARBA" id="ARBA00032089"/>
    </source>
</evidence>
<dbReference type="GO" id="GO:0008360">
    <property type="term" value="P:regulation of cell shape"/>
    <property type="evidence" value="ECO:0007669"/>
    <property type="project" value="UniProtKB-KW"/>
</dbReference>
<dbReference type="NCBIfam" id="TIGR00219">
    <property type="entry name" value="mreC"/>
    <property type="match status" value="1"/>
</dbReference>
<evidence type="ECO:0000256" key="2">
    <source>
        <dbReference type="ARBA" id="ARBA00013855"/>
    </source>
</evidence>
<name>X0WEW0_9ZZZZ</name>
<dbReference type="InterPro" id="IPR042175">
    <property type="entry name" value="Cell/Rod_MreC_2"/>
</dbReference>
<dbReference type="Pfam" id="PF04085">
    <property type="entry name" value="MreC"/>
    <property type="match status" value="1"/>
</dbReference>
<protein>
    <recommendedName>
        <fullName evidence="2">Cell shape-determining protein MreC</fullName>
    </recommendedName>
    <alternativeName>
        <fullName evidence="4">Cell shape protein MreC</fullName>
    </alternativeName>
</protein>
<dbReference type="PANTHER" id="PTHR34138">
    <property type="entry name" value="CELL SHAPE-DETERMINING PROTEIN MREC"/>
    <property type="match status" value="1"/>
</dbReference>
<evidence type="ECO:0000313" key="6">
    <source>
        <dbReference type="EMBL" id="GAG23043.1"/>
    </source>
</evidence>
<dbReference type="GO" id="GO:0005886">
    <property type="term" value="C:plasma membrane"/>
    <property type="evidence" value="ECO:0007669"/>
    <property type="project" value="TreeGrafter"/>
</dbReference>
<dbReference type="InterPro" id="IPR007221">
    <property type="entry name" value="MreC"/>
</dbReference>
<dbReference type="PANTHER" id="PTHR34138:SF1">
    <property type="entry name" value="CELL SHAPE-DETERMINING PROTEIN MREC"/>
    <property type="match status" value="1"/>
</dbReference>
<sequence length="196" mass="21534">LKIENSKYQELLLANQRLQKLLNFQENTDEPLLPARVIGWDSGGLFKSIIIDKGGNDGLRINMPVVNSEGAVGRVVSVSPNYAQVLLVTDQNSAVDGLVQRSRGRGMVKGRGSSECYFDYVIKTCDIKTGDIIVTSGLGRIFPKGLYLGIVKEINDSPNKLFKDVRVAPAVDFSKLEEALIVLRSGFVPLTRPEIQ</sequence>
<dbReference type="Gene3D" id="2.40.10.340">
    <property type="entry name" value="Rod shape-determining protein MreC, domain 1"/>
    <property type="match status" value="1"/>
</dbReference>